<dbReference type="InterPro" id="IPR029058">
    <property type="entry name" value="AB_hydrolase_fold"/>
</dbReference>
<name>A0A4R6QK78_9BURK</name>
<dbReference type="InterPro" id="IPR016032">
    <property type="entry name" value="Sig_transdc_resp-reg_C-effctor"/>
</dbReference>
<dbReference type="InterPro" id="IPR000792">
    <property type="entry name" value="Tscrpt_reg_LuxR_C"/>
</dbReference>
<dbReference type="PROSITE" id="PS50043">
    <property type="entry name" value="HTH_LUXR_2"/>
    <property type="match status" value="1"/>
</dbReference>
<dbReference type="Pfam" id="PF00196">
    <property type="entry name" value="GerE"/>
    <property type="match status" value="1"/>
</dbReference>
<dbReference type="SUPFAM" id="SSF46894">
    <property type="entry name" value="C-terminal effector domain of the bipartite response regulators"/>
    <property type="match status" value="1"/>
</dbReference>
<reference evidence="3 4" key="1">
    <citation type="submission" date="2019-03" db="EMBL/GenBank/DDBJ databases">
        <title>Genomic Encyclopedia of Type Strains, Phase IV (KMG-IV): sequencing the most valuable type-strain genomes for metagenomic binning, comparative biology and taxonomic classification.</title>
        <authorList>
            <person name="Goeker M."/>
        </authorList>
    </citation>
    <scope>NUCLEOTIDE SEQUENCE [LARGE SCALE GENOMIC DNA]</scope>
    <source>
        <strain evidence="3 4">DSM 16998</strain>
    </source>
</reference>
<evidence type="ECO:0000256" key="1">
    <source>
        <dbReference type="ARBA" id="ARBA00022801"/>
    </source>
</evidence>
<dbReference type="InterPro" id="IPR000073">
    <property type="entry name" value="AB_hydrolase_1"/>
</dbReference>
<organism evidence="3 4">
    <name type="scientific">Roseateles toxinivorans</name>
    <dbReference type="NCBI Taxonomy" id="270368"/>
    <lineage>
        <taxon>Bacteria</taxon>
        <taxon>Pseudomonadati</taxon>
        <taxon>Pseudomonadota</taxon>
        <taxon>Betaproteobacteria</taxon>
        <taxon>Burkholderiales</taxon>
        <taxon>Sphaerotilaceae</taxon>
        <taxon>Roseateles</taxon>
    </lineage>
</organism>
<dbReference type="GO" id="GO:0006355">
    <property type="term" value="P:regulation of DNA-templated transcription"/>
    <property type="evidence" value="ECO:0007669"/>
    <property type="project" value="InterPro"/>
</dbReference>
<dbReference type="AlphaFoldDB" id="A0A4R6QK78"/>
<dbReference type="EMBL" id="SNXS01000008">
    <property type="protein sequence ID" value="TDP62229.1"/>
    <property type="molecule type" value="Genomic_DNA"/>
</dbReference>
<dbReference type="CDD" id="cd06170">
    <property type="entry name" value="LuxR_C_like"/>
    <property type="match status" value="1"/>
</dbReference>
<gene>
    <name evidence="3" type="ORF">DES47_10841</name>
</gene>
<dbReference type="InParanoid" id="A0A4R6QK78"/>
<dbReference type="GO" id="GO:0016020">
    <property type="term" value="C:membrane"/>
    <property type="evidence" value="ECO:0007669"/>
    <property type="project" value="TreeGrafter"/>
</dbReference>
<dbReference type="PANTHER" id="PTHR43798">
    <property type="entry name" value="MONOACYLGLYCEROL LIPASE"/>
    <property type="match status" value="1"/>
</dbReference>
<dbReference type="Gene3D" id="1.10.10.10">
    <property type="entry name" value="Winged helix-like DNA-binding domain superfamily/Winged helix DNA-binding domain"/>
    <property type="match status" value="1"/>
</dbReference>
<dbReference type="InterPro" id="IPR050266">
    <property type="entry name" value="AB_hydrolase_sf"/>
</dbReference>
<accession>A0A4R6QK78</accession>
<dbReference type="PRINTS" id="PR00111">
    <property type="entry name" value="ABHYDROLASE"/>
</dbReference>
<dbReference type="PANTHER" id="PTHR43798:SF31">
    <property type="entry name" value="AB HYDROLASE SUPERFAMILY PROTEIN YCLE"/>
    <property type="match status" value="1"/>
</dbReference>
<dbReference type="OrthoDB" id="9796770at2"/>
<sequence length="358" mass="38666">MPTRPNATSALRQDLRFAHLQSGARIAWATSGQGPALVRAAHWMTHVEHDLNSPIWRPWLERLGREVRLIRYDERGCGLSGPDDQPLGLEAAVEELEVVIEATGLARVALLGMSGAAAPAVAYAARHPERVTHLVLLGGYTHGLMHRQPSAKALQWHEAIVKLVELGWGQRDAAVQQFFTAQMIPDATPAQARALNEQQRLSCTAERAAAILRARVALDVREWLPLVGCPTLVLHAQGDGIVSVELGRELAAAITGARFETLASRNHLPLAGEPAFERFCEAVGGFVAERPAVAQGSFTPRERELLGLVAQGLDNLQISAHLGLADQTVRNALSKLYATLGVEGRPQAVARARDLGFG</sequence>
<dbReference type="SMART" id="SM00421">
    <property type="entry name" value="HTH_LUXR"/>
    <property type="match status" value="1"/>
</dbReference>
<dbReference type="GO" id="GO:0016787">
    <property type="term" value="F:hydrolase activity"/>
    <property type="evidence" value="ECO:0007669"/>
    <property type="project" value="UniProtKB-KW"/>
</dbReference>
<dbReference type="GO" id="GO:0003677">
    <property type="term" value="F:DNA binding"/>
    <property type="evidence" value="ECO:0007669"/>
    <property type="project" value="InterPro"/>
</dbReference>
<evidence type="ECO:0000313" key="3">
    <source>
        <dbReference type="EMBL" id="TDP62229.1"/>
    </source>
</evidence>
<evidence type="ECO:0000259" key="2">
    <source>
        <dbReference type="PROSITE" id="PS50043"/>
    </source>
</evidence>
<dbReference type="PRINTS" id="PR00038">
    <property type="entry name" value="HTHLUXR"/>
</dbReference>
<proteinExistence type="predicted"/>
<dbReference type="Proteomes" id="UP000295361">
    <property type="component" value="Unassembled WGS sequence"/>
</dbReference>
<feature type="domain" description="HTH luxR-type" evidence="2">
    <location>
        <begin position="291"/>
        <end position="356"/>
    </location>
</feature>
<dbReference type="RefSeq" id="WP_133703112.1">
    <property type="nucleotide sequence ID" value="NZ_SNXS01000008.1"/>
</dbReference>
<dbReference type="Gene3D" id="3.40.50.1820">
    <property type="entry name" value="alpha/beta hydrolase"/>
    <property type="match status" value="1"/>
</dbReference>
<dbReference type="Pfam" id="PF00561">
    <property type="entry name" value="Abhydrolase_1"/>
    <property type="match status" value="1"/>
</dbReference>
<dbReference type="SUPFAM" id="SSF53474">
    <property type="entry name" value="alpha/beta-Hydrolases"/>
    <property type="match status" value="1"/>
</dbReference>
<keyword evidence="4" id="KW-1185">Reference proteome</keyword>
<protein>
    <submittedName>
        <fullName evidence="3">Pimeloyl-ACP methyl ester carboxylesterase</fullName>
    </submittedName>
</protein>
<dbReference type="InterPro" id="IPR036388">
    <property type="entry name" value="WH-like_DNA-bd_sf"/>
</dbReference>
<evidence type="ECO:0000313" key="4">
    <source>
        <dbReference type="Proteomes" id="UP000295361"/>
    </source>
</evidence>
<keyword evidence="1" id="KW-0378">Hydrolase</keyword>
<comment type="caution">
    <text evidence="3">The sequence shown here is derived from an EMBL/GenBank/DDBJ whole genome shotgun (WGS) entry which is preliminary data.</text>
</comment>